<organism evidence="1 2">
    <name type="scientific">Heterorhabditis bacteriophora</name>
    <name type="common">Entomopathogenic nematode worm</name>
    <dbReference type="NCBI Taxonomy" id="37862"/>
    <lineage>
        <taxon>Eukaryota</taxon>
        <taxon>Metazoa</taxon>
        <taxon>Ecdysozoa</taxon>
        <taxon>Nematoda</taxon>
        <taxon>Chromadorea</taxon>
        <taxon>Rhabditida</taxon>
        <taxon>Rhabditina</taxon>
        <taxon>Rhabditomorpha</taxon>
        <taxon>Strongyloidea</taxon>
        <taxon>Heterorhabditidae</taxon>
        <taxon>Heterorhabditis</taxon>
    </lineage>
</organism>
<reference evidence="2" key="1">
    <citation type="submission" date="2016-11" db="UniProtKB">
        <authorList>
            <consortium name="WormBaseParasite"/>
        </authorList>
    </citation>
    <scope>IDENTIFICATION</scope>
</reference>
<dbReference type="WBParaSite" id="Hba_00269">
    <property type="protein sequence ID" value="Hba_00269"/>
    <property type="gene ID" value="Hba_00269"/>
</dbReference>
<name>A0A1I7W6M4_HETBA</name>
<keyword evidence="1" id="KW-1185">Reference proteome</keyword>
<dbReference type="Proteomes" id="UP000095283">
    <property type="component" value="Unplaced"/>
</dbReference>
<sequence>MIFLLYATPDIVSQSGEQSFSLTFQKYFNRHACISIAKCYVIYANLTVLEICISNCCAPCMKRWWRHEDFRICLLRLTIKAHKTQISILEDKLKAAQERSKKRLVRTRSGSSQLSRLETWFYTMYFSKIIFHLSKACLVYCFIKICMRFCEIIITLTYYHHFLIIYTTRREQYSLTQAVHMTKVNTLTKMTFEDELYLVEII</sequence>
<evidence type="ECO:0000313" key="2">
    <source>
        <dbReference type="WBParaSite" id="Hba_00269"/>
    </source>
</evidence>
<accession>A0A1I7W6M4</accession>
<proteinExistence type="predicted"/>
<protein>
    <submittedName>
        <fullName evidence="2">Transmembrane protein</fullName>
    </submittedName>
</protein>
<dbReference type="AlphaFoldDB" id="A0A1I7W6M4"/>
<evidence type="ECO:0000313" key="1">
    <source>
        <dbReference type="Proteomes" id="UP000095283"/>
    </source>
</evidence>